<evidence type="ECO:0000256" key="6">
    <source>
        <dbReference type="ARBA" id="ARBA00022846"/>
    </source>
</evidence>
<name>A0A6P8ZS66_THRPL</name>
<feature type="repeat" description="WD" evidence="13">
    <location>
        <begin position="580"/>
        <end position="621"/>
    </location>
</feature>
<dbReference type="FunCoup" id="A0A6P8ZS66">
    <property type="interactions" value="10"/>
</dbReference>
<keyword evidence="7" id="KW-0969">Cilium</keyword>
<sequence length="835" mass="91605">MGSPVVDQTDDLELLSLIGFDGRTIHGLKVHPNGEHILYPLGCKVAVVHWDSRKQDFLEGHTNVITALSVSLDGKYVASGQINHMGFKAFVILWDFEKRTALMKHDIHKVRVEALDFSFDSTYLFSLGGRDDGNVVVTHIPSLEPMCGYPATKATAGDALTLKHSNRRSSVFMTGGEGSLRVWQVNPEKRFVRAVDVQLSKVKRNIYCVSIDPQDEFAYCGTLTGDILKVALYLTEDTTITEPVRTPNMIVCLGKVSRSKKRNMEAERYSLGVRDIMILDMQNGDRILVIGAGDGTVEVVRENENRFKDHNRLKSPSYPLLNVLKSTSVNSAVTSLQKFQQHGIMVGNDLCEIYLIDICTFNVRLIVTCHTTCIYDIAFPKDYSEVFATASKDDIRVWHTETCKELLRISVPNFTCSTVKFAADGKSIISGWNDGCIRSFTPQSGKIMYTIPNAHNKGVTALDLTSDGSTIVSGGGEGQVRVWKINSAVHKLAAILKDHKGPVSDIHISSNNQQAVSASTDGSCIIWDIVRLVRLQILFANSLFMACRFNPEGCQVLTAGTDRKIQYWECYDGSLIRDLEGSTAAALNSLDISLDGSFFVTGSNDFLVKVWNYNEGYTTHIGVGHAGIITAVRLSPDSKYLISVSDDGAIFTWKCPFQSSKVEARPDPGIVCAVGAEKLEVAQPVSSAAKDKIRIRKTSSGGLGFGSGDCAKEENIVSLSRAHSACSHHSTVDVRDRPPEIESEHGEEIRPNSFRSNEAQSRGSSGVRKIMENKPSGTVCQINQPSVLPNSRLIQSGAKTSSDPCLPKSSITRVPTAVKSETCKGKIVRKPIHRH</sequence>
<dbReference type="GeneID" id="117649360"/>
<evidence type="ECO:0000256" key="7">
    <source>
        <dbReference type="ARBA" id="ARBA00023069"/>
    </source>
</evidence>
<organism evidence="16">
    <name type="scientific">Thrips palmi</name>
    <name type="common">Melon thrips</name>
    <dbReference type="NCBI Taxonomy" id="161013"/>
    <lineage>
        <taxon>Eukaryota</taxon>
        <taxon>Metazoa</taxon>
        <taxon>Ecdysozoa</taxon>
        <taxon>Arthropoda</taxon>
        <taxon>Hexapoda</taxon>
        <taxon>Insecta</taxon>
        <taxon>Pterygota</taxon>
        <taxon>Neoptera</taxon>
        <taxon>Paraneoptera</taxon>
        <taxon>Thysanoptera</taxon>
        <taxon>Terebrantia</taxon>
        <taxon>Thripoidea</taxon>
        <taxon>Thripidae</taxon>
        <taxon>Thrips</taxon>
    </lineage>
</organism>
<evidence type="ECO:0000256" key="10">
    <source>
        <dbReference type="ARBA" id="ARBA00029552"/>
    </source>
</evidence>
<dbReference type="CDD" id="cd00200">
    <property type="entry name" value="WD40"/>
    <property type="match status" value="1"/>
</dbReference>
<protein>
    <recommendedName>
        <fullName evidence="10">Cilia- and flagella-associated protein 52</fullName>
    </recommendedName>
</protein>
<dbReference type="OrthoDB" id="6252103at2759"/>
<comment type="similarity">
    <text evidence="9">Belongs to the CFAP52 family.</text>
</comment>
<dbReference type="InterPro" id="IPR019775">
    <property type="entry name" value="WD40_repeat_CS"/>
</dbReference>
<dbReference type="SUPFAM" id="SSF50978">
    <property type="entry name" value="WD40 repeat-like"/>
    <property type="match status" value="2"/>
</dbReference>
<evidence type="ECO:0000256" key="3">
    <source>
        <dbReference type="ARBA" id="ARBA00022490"/>
    </source>
</evidence>
<keyword evidence="15" id="KW-1185">Reference proteome</keyword>
<keyword evidence="4 13" id="KW-0853">WD repeat</keyword>
<feature type="repeat" description="WD" evidence="13">
    <location>
        <begin position="452"/>
        <end position="487"/>
    </location>
</feature>
<dbReference type="GO" id="GO:0005930">
    <property type="term" value="C:axoneme"/>
    <property type="evidence" value="ECO:0007669"/>
    <property type="project" value="UniProtKB-ARBA"/>
</dbReference>
<feature type="compositionally biased region" description="Polar residues" evidence="14">
    <location>
        <begin position="753"/>
        <end position="764"/>
    </location>
</feature>
<evidence type="ECO:0000256" key="2">
    <source>
        <dbReference type="ARBA" id="ARBA00004496"/>
    </source>
</evidence>
<reference evidence="16" key="1">
    <citation type="submission" date="2025-08" db="UniProtKB">
        <authorList>
            <consortium name="RefSeq"/>
        </authorList>
    </citation>
    <scope>IDENTIFICATION</scope>
    <source>
        <tissue evidence="16">Total insect</tissue>
    </source>
</reference>
<evidence type="ECO:0000256" key="4">
    <source>
        <dbReference type="ARBA" id="ARBA00022574"/>
    </source>
</evidence>
<comment type="function">
    <text evidence="11">Microtubule inner protein (MIP) part of the dynein-decorated doublet microtubules (DMTs) in cilia axoneme. Important for proper ciliary and flagellar beating. May act in cooperation with CFAP45 and axonemal dynein subunit DNAH11. May play a role in cell growth and/or survival.</text>
</comment>
<evidence type="ECO:0000256" key="13">
    <source>
        <dbReference type="PROSITE-ProRule" id="PRU00221"/>
    </source>
</evidence>
<comment type="subcellular location">
    <subcellularLocation>
        <location evidence="1">Cell projection</location>
        <location evidence="1">Cilium</location>
        <location evidence="1">Flagellum</location>
    </subcellularLocation>
    <subcellularLocation>
        <location evidence="2">Cytoplasm</location>
    </subcellularLocation>
</comment>
<dbReference type="Pfam" id="PF00400">
    <property type="entry name" value="WD40"/>
    <property type="match status" value="5"/>
</dbReference>
<proteinExistence type="inferred from homology"/>
<dbReference type="PROSITE" id="PS50082">
    <property type="entry name" value="WD_REPEATS_2"/>
    <property type="match status" value="4"/>
</dbReference>
<dbReference type="Gene3D" id="2.130.10.10">
    <property type="entry name" value="YVTN repeat-like/Quinoprotein amine dehydrogenase"/>
    <property type="match status" value="3"/>
</dbReference>
<evidence type="ECO:0000256" key="8">
    <source>
        <dbReference type="ARBA" id="ARBA00023273"/>
    </source>
</evidence>
<keyword evidence="3" id="KW-0963">Cytoplasm</keyword>
<dbReference type="PROSITE" id="PS00678">
    <property type="entry name" value="WD_REPEATS_1"/>
    <property type="match status" value="1"/>
</dbReference>
<evidence type="ECO:0000256" key="12">
    <source>
        <dbReference type="ARBA" id="ARBA00047117"/>
    </source>
</evidence>
<comment type="subunit">
    <text evidence="12">Microtubule inner protein component of sperm flagellar doublet microtubules. Interacts with BRCA2. Interacts with the CCT chaperonin complex. Interacts with HSP70. Interacts with AK8. Interacts with CFAP45. Interacts with DNAI1. Interacts with IQDC.</text>
</comment>
<evidence type="ECO:0000313" key="15">
    <source>
        <dbReference type="Proteomes" id="UP000515158"/>
    </source>
</evidence>
<feature type="repeat" description="WD" evidence="13">
    <location>
        <begin position="496"/>
        <end position="529"/>
    </location>
</feature>
<dbReference type="InterPro" id="IPR015943">
    <property type="entry name" value="WD40/YVTN_repeat-like_dom_sf"/>
</dbReference>
<dbReference type="SMART" id="SM00320">
    <property type="entry name" value="WD40"/>
    <property type="match status" value="9"/>
</dbReference>
<evidence type="ECO:0000256" key="5">
    <source>
        <dbReference type="ARBA" id="ARBA00022737"/>
    </source>
</evidence>
<dbReference type="KEGG" id="tpal:117649360"/>
<feature type="region of interest" description="Disordered" evidence="14">
    <location>
        <begin position="727"/>
        <end position="771"/>
    </location>
</feature>
<dbReference type="InterPro" id="IPR050630">
    <property type="entry name" value="WD_repeat_EMAP"/>
</dbReference>
<evidence type="ECO:0000313" key="16">
    <source>
        <dbReference type="RefSeq" id="XP_034247935.1"/>
    </source>
</evidence>
<accession>A0A6P8ZS66</accession>
<feature type="compositionally biased region" description="Basic and acidic residues" evidence="14">
    <location>
        <begin position="730"/>
        <end position="750"/>
    </location>
</feature>
<dbReference type="PANTHER" id="PTHR13720">
    <property type="entry name" value="WD-40 REPEAT PROTEIN"/>
    <property type="match status" value="1"/>
</dbReference>
<evidence type="ECO:0000256" key="14">
    <source>
        <dbReference type="SAM" id="MobiDB-lite"/>
    </source>
</evidence>
<evidence type="ECO:0000256" key="9">
    <source>
        <dbReference type="ARBA" id="ARBA00029456"/>
    </source>
</evidence>
<dbReference type="FunFam" id="2.130.10.10:FF:001320">
    <property type="entry name" value="Predicted protein"/>
    <property type="match status" value="1"/>
</dbReference>
<dbReference type="InterPro" id="IPR001680">
    <property type="entry name" value="WD40_rpt"/>
</dbReference>
<keyword evidence="5" id="KW-0677">Repeat</keyword>
<evidence type="ECO:0000256" key="1">
    <source>
        <dbReference type="ARBA" id="ARBA00004230"/>
    </source>
</evidence>
<dbReference type="PROSITE" id="PS50294">
    <property type="entry name" value="WD_REPEATS_REGION"/>
    <property type="match status" value="3"/>
</dbReference>
<keyword evidence="8" id="KW-0966">Cell projection</keyword>
<gene>
    <name evidence="16" type="primary">LOC117649360</name>
</gene>
<dbReference type="InterPro" id="IPR036322">
    <property type="entry name" value="WD40_repeat_dom_sf"/>
</dbReference>
<dbReference type="AlphaFoldDB" id="A0A6P8ZS66"/>
<feature type="repeat" description="WD" evidence="13">
    <location>
        <begin position="622"/>
        <end position="654"/>
    </location>
</feature>
<dbReference type="InParanoid" id="A0A6P8ZS66"/>
<dbReference type="PANTHER" id="PTHR13720:SF14">
    <property type="entry name" value="CILIA- AND FLAGELLA-ASSOCIATED PROTEIN 52"/>
    <property type="match status" value="1"/>
</dbReference>
<dbReference type="Proteomes" id="UP000515158">
    <property type="component" value="Unplaced"/>
</dbReference>
<evidence type="ECO:0000256" key="11">
    <source>
        <dbReference type="ARBA" id="ARBA00046056"/>
    </source>
</evidence>
<dbReference type="FunFam" id="2.130.10.10:FF:000207">
    <property type="entry name" value="Cilia- and flagella-associated protein 52"/>
    <property type="match status" value="1"/>
</dbReference>
<dbReference type="RefSeq" id="XP_034247935.1">
    <property type="nucleotide sequence ID" value="XM_034392044.1"/>
</dbReference>
<keyword evidence="6 16" id="KW-0282">Flagellum</keyword>
<dbReference type="GO" id="GO:0031514">
    <property type="term" value="C:motile cilium"/>
    <property type="evidence" value="ECO:0007669"/>
    <property type="project" value="UniProtKB-SubCell"/>
</dbReference>